<dbReference type="InterPro" id="IPR006553">
    <property type="entry name" value="Leu-rich_rpt_Cys-con_subtyp"/>
</dbReference>
<dbReference type="InterPro" id="IPR032675">
    <property type="entry name" value="LRR_dom_sf"/>
</dbReference>
<dbReference type="Proteomes" id="UP000504607">
    <property type="component" value="Chromosome 2"/>
</dbReference>
<protein>
    <submittedName>
        <fullName evidence="3">F-box protein SKIP14</fullName>
    </submittedName>
</protein>
<organism evidence="2 3">
    <name type="scientific">Elaeis guineensis var. tenera</name>
    <name type="common">Oil palm</name>
    <dbReference type="NCBI Taxonomy" id="51953"/>
    <lineage>
        <taxon>Eukaryota</taxon>
        <taxon>Viridiplantae</taxon>
        <taxon>Streptophyta</taxon>
        <taxon>Embryophyta</taxon>
        <taxon>Tracheophyta</taxon>
        <taxon>Spermatophyta</taxon>
        <taxon>Magnoliopsida</taxon>
        <taxon>Liliopsida</taxon>
        <taxon>Arecaceae</taxon>
        <taxon>Arecoideae</taxon>
        <taxon>Cocoseae</taxon>
        <taxon>Elaeidinae</taxon>
        <taxon>Elaeis</taxon>
    </lineage>
</organism>
<dbReference type="AlphaFoldDB" id="A0A6I9QPB5"/>
<dbReference type="Gene3D" id="3.80.10.10">
    <property type="entry name" value="Ribonuclease Inhibitor"/>
    <property type="match status" value="1"/>
</dbReference>
<dbReference type="PANTHER" id="PTHR13382:SF22">
    <property type="entry name" value="F-BOX PROTEIN SKIP14"/>
    <property type="match status" value="1"/>
</dbReference>
<dbReference type="OrthoDB" id="10044893at2759"/>
<dbReference type="RefSeq" id="XP_010912858.1">
    <property type="nucleotide sequence ID" value="XM_010914556.3"/>
</dbReference>
<dbReference type="KEGG" id="egu:105038678"/>
<dbReference type="Gene3D" id="1.20.1280.50">
    <property type="match status" value="1"/>
</dbReference>
<evidence type="ECO:0000313" key="2">
    <source>
        <dbReference type="Proteomes" id="UP000504607"/>
    </source>
</evidence>
<keyword evidence="2" id="KW-1185">Reference proteome</keyword>
<dbReference type="GeneID" id="105038678"/>
<dbReference type="InterPro" id="IPR036047">
    <property type="entry name" value="F-box-like_dom_sf"/>
</dbReference>
<dbReference type="InParanoid" id="A0A6I9QPB5"/>
<dbReference type="FunCoup" id="A0A6I9QPB5">
    <property type="interactions" value="2380"/>
</dbReference>
<reference evidence="3" key="1">
    <citation type="submission" date="2025-08" db="UniProtKB">
        <authorList>
            <consortium name="RefSeq"/>
        </authorList>
    </citation>
    <scope>IDENTIFICATION</scope>
</reference>
<feature type="domain" description="F-box" evidence="1">
    <location>
        <begin position="180"/>
        <end position="222"/>
    </location>
</feature>
<dbReference type="GO" id="GO:0005737">
    <property type="term" value="C:cytoplasm"/>
    <property type="evidence" value="ECO:0007669"/>
    <property type="project" value="TreeGrafter"/>
</dbReference>
<dbReference type="Pfam" id="PF12937">
    <property type="entry name" value="F-box-like"/>
    <property type="match status" value="1"/>
</dbReference>
<dbReference type="SUPFAM" id="SSF52047">
    <property type="entry name" value="RNI-like"/>
    <property type="match status" value="1"/>
</dbReference>
<accession>A0A6I9QPB5</accession>
<gene>
    <name evidence="3" type="primary">LOC105038678</name>
</gene>
<evidence type="ECO:0000313" key="3">
    <source>
        <dbReference type="RefSeq" id="XP_010912858.1"/>
    </source>
</evidence>
<dbReference type="SUPFAM" id="SSF81383">
    <property type="entry name" value="F-box domain"/>
    <property type="match status" value="1"/>
</dbReference>
<sequence length="435" mass="47588">MTLNFSSYSVFPASIRADEDFGSARCDRSAEGFDKPFWSGRGIENPCGTGGDGGRADRNGSCDPVDLLPSDPFGMELSTTLGNTFTAIAGLIEDFSVNSGDHRVGSGAVFEGLNYYWVSSSAAQLNYGGAYDGWVGERSLGSLGHEAENGVFKHAVDAKEFSDSGDAEVDHSSGGDEGAPHEGLLFALGYLGVRDLLSVERVCKSLHLAVQNDPLLWRSILIDSSLSEKITDDDLLQLSERAQGNLQSLSLIGCSRITDDGLKHVLENNPRLRKLTVPGCVRLSVVGLINALKVVKSSGMPGIKHLELGRLFSVSQEQFEELKFLLGIDQLQQPKSRKPRFYHLSRSSLACDDERAIDIEMCPECQKFKLVYDCPSEHCHGEVSKKCRACDVCIPRCIQCGKCIKDCKYVETFCLEYLCSGCWKHPAMIPESMEK</sequence>
<evidence type="ECO:0000259" key="1">
    <source>
        <dbReference type="Pfam" id="PF12937"/>
    </source>
</evidence>
<dbReference type="PANTHER" id="PTHR13382">
    <property type="entry name" value="MITOCHONDRIAL ATP SYNTHASE COUPLING FACTOR B"/>
    <property type="match status" value="1"/>
</dbReference>
<dbReference type="InterPro" id="IPR001810">
    <property type="entry name" value="F-box_dom"/>
</dbReference>
<dbReference type="InterPro" id="IPR050648">
    <property type="entry name" value="F-box_LRR-repeat"/>
</dbReference>
<name>A0A6I9QPB5_ELAGV</name>
<proteinExistence type="predicted"/>
<dbReference type="SMART" id="SM00367">
    <property type="entry name" value="LRR_CC"/>
    <property type="match status" value="2"/>
</dbReference>